<dbReference type="PANTHER" id="PTHR33744:SF17">
    <property type="entry name" value="CONSERVED PROTEIN"/>
    <property type="match status" value="1"/>
</dbReference>
<dbReference type="Pfam" id="PF13556">
    <property type="entry name" value="HTH_30"/>
    <property type="match status" value="1"/>
</dbReference>
<organism evidence="2 3">
    <name type="scientific">Gordonia malaquae NBRC 108250</name>
    <dbReference type="NCBI Taxonomy" id="1223542"/>
    <lineage>
        <taxon>Bacteria</taxon>
        <taxon>Bacillati</taxon>
        <taxon>Actinomycetota</taxon>
        <taxon>Actinomycetes</taxon>
        <taxon>Mycobacteriales</taxon>
        <taxon>Gordoniaceae</taxon>
        <taxon>Gordonia</taxon>
    </lineage>
</organism>
<dbReference type="PANTHER" id="PTHR33744">
    <property type="entry name" value="CARBOHYDRATE DIACID REGULATOR"/>
    <property type="match status" value="1"/>
</dbReference>
<dbReference type="AlphaFoldDB" id="M3TGS9"/>
<dbReference type="Gene3D" id="1.10.10.2840">
    <property type="entry name" value="PucR C-terminal helix-turn-helix domain"/>
    <property type="match status" value="1"/>
</dbReference>
<reference evidence="2 3" key="1">
    <citation type="submission" date="2013-02" db="EMBL/GenBank/DDBJ databases">
        <title>Whole genome shotgun sequence of Gordonia malaquae NBRC 108250.</title>
        <authorList>
            <person name="Yoshida I."/>
            <person name="Hosoyama A."/>
            <person name="Tsuchikane K."/>
            <person name="Ando Y."/>
            <person name="Baba S."/>
            <person name="Ohji S."/>
            <person name="Hamada M."/>
            <person name="Tamura T."/>
            <person name="Yamazoe A."/>
            <person name="Yamazaki S."/>
            <person name="Fujita N."/>
        </authorList>
    </citation>
    <scope>NUCLEOTIDE SEQUENCE [LARGE SCALE GENOMIC DNA]</scope>
    <source>
        <strain evidence="2 3">NBRC 108250</strain>
    </source>
</reference>
<evidence type="ECO:0000313" key="3">
    <source>
        <dbReference type="Proteomes" id="UP000035009"/>
    </source>
</evidence>
<dbReference type="eggNOG" id="COG2508">
    <property type="taxonomic scope" value="Bacteria"/>
</dbReference>
<comment type="caution">
    <text evidence="2">The sequence shown here is derived from an EMBL/GenBank/DDBJ whole genome shotgun (WGS) entry which is preliminary data.</text>
</comment>
<gene>
    <name evidence="2" type="ORF">GM1_020_00350</name>
</gene>
<accession>M3TGS9</accession>
<sequence length="529" mass="55421">MPSRLSLDDVIDALDTAVDWSVLVDSSVPIESVAILDVDDLSAEPTADVVLLVGVDITATQAWLREASDAGTVPAAILTKAVDSGSARGLVAEFGVGVVGIHARARWDRVLGLAHGAFDRARDIAGTEPADIDLAGLVALVAQGTGGLVSIEDATSARVLAYSPSNGEADDLRVQTILGREGPPTYLALLRKWGVFDAIRRGGEVVDVPDHPEEAMRRRMVIGVHSGAGRHLGSIWVQEGAQPLSDDAREVLTGAAAVASRILTREMESPTAEAQLLQRLFGEHGGVDASSAGAYLRWSTDEQSVVIGLGGADATAMAAISGALRLHASAFAASALTTVISDRAYVLVPANSVEPVTRWAGTLVTRFDGDPALDGARLRAGVVFPVDGLAAVASGRAEVDRVLSATLGSPESARVTTLAQARTAVLLGEILDVLARRDDLVDPRITALVGYDADHSSQLVESVRAFLDAHGNVRDAATRIGIHANTLRYRIDRAQQVSGLRFDDPADRLLTSIQLACASVRDGYSGADR</sequence>
<dbReference type="InterPro" id="IPR025736">
    <property type="entry name" value="PucR_C-HTH_dom"/>
</dbReference>
<dbReference type="InterPro" id="IPR042070">
    <property type="entry name" value="PucR_C-HTH_sf"/>
</dbReference>
<name>M3TGS9_GORML</name>
<keyword evidence="3" id="KW-1185">Reference proteome</keyword>
<dbReference type="InterPro" id="IPR051448">
    <property type="entry name" value="CdaR-like_regulators"/>
</dbReference>
<proteinExistence type="predicted"/>
<dbReference type="OrthoDB" id="3190266at2"/>
<dbReference type="STRING" id="410332.SAMN04488550_1510"/>
<evidence type="ECO:0000313" key="2">
    <source>
        <dbReference type="EMBL" id="GAC80671.1"/>
    </source>
</evidence>
<feature type="domain" description="PucR C-terminal helix-turn-helix" evidence="1">
    <location>
        <begin position="459"/>
        <end position="515"/>
    </location>
</feature>
<protein>
    <recommendedName>
        <fullName evidence="1">PucR C-terminal helix-turn-helix domain-containing protein</fullName>
    </recommendedName>
</protein>
<dbReference type="RefSeq" id="WP_008379835.1">
    <property type="nucleotide sequence ID" value="NZ_BAOP01000020.1"/>
</dbReference>
<evidence type="ECO:0000259" key="1">
    <source>
        <dbReference type="Pfam" id="PF13556"/>
    </source>
</evidence>
<dbReference type="EMBL" id="BAOP01000020">
    <property type="protein sequence ID" value="GAC80671.1"/>
    <property type="molecule type" value="Genomic_DNA"/>
</dbReference>
<dbReference type="Proteomes" id="UP000035009">
    <property type="component" value="Unassembled WGS sequence"/>
</dbReference>